<feature type="transmembrane region" description="Helical" evidence="1">
    <location>
        <begin position="64"/>
        <end position="86"/>
    </location>
</feature>
<dbReference type="EMBL" id="AUZY01012956">
    <property type="protein sequence ID" value="EQD27117.1"/>
    <property type="molecule type" value="Genomic_DNA"/>
</dbReference>
<reference evidence="2" key="1">
    <citation type="submission" date="2013-08" db="EMBL/GenBank/DDBJ databases">
        <authorList>
            <person name="Mendez C."/>
            <person name="Richter M."/>
            <person name="Ferrer M."/>
            <person name="Sanchez J."/>
        </authorList>
    </citation>
    <scope>NUCLEOTIDE SEQUENCE</scope>
</reference>
<dbReference type="AlphaFoldDB" id="T0Y5H3"/>
<organism evidence="2">
    <name type="scientific">mine drainage metagenome</name>
    <dbReference type="NCBI Taxonomy" id="410659"/>
    <lineage>
        <taxon>unclassified sequences</taxon>
        <taxon>metagenomes</taxon>
        <taxon>ecological metagenomes</taxon>
    </lineage>
</organism>
<accession>T0Y5H3</accession>
<keyword evidence="1" id="KW-1133">Transmembrane helix</keyword>
<gene>
    <name evidence="2" type="ORF">B1B_19284</name>
</gene>
<name>T0Y5H3_9ZZZZ</name>
<feature type="transmembrane region" description="Helical" evidence="1">
    <location>
        <begin position="93"/>
        <end position="114"/>
    </location>
</feature>
<protein>
    <submittedName>
        <fullName evidence="2">RND efflux transporter</fullName>
    </submittedName>
</protein>
<evidence type="ECO:0000256" key="1">
    <source>
        <dbReference type="SAM" id="Phobius"/>
    </source>
</evidence>
<reference evidence="2" key="2">
    <citation type="journal article" date="2014" name="ISME J.">
        <title>Microbial stratification in low pH oxic and suboxic macroscopic growths along an acid mine drainage.</title>
        <authorList>
            <person name="Mendez-Garcia C."/>
            <person name="Mesa V."/>
            <person name="Sprenger R.R."/>
            <person name="Richter M."/>
            <person name="Diez M.S."/>
            <person name="Solano J."/>
            <person name="Bargiela R."/>
            <person name="Golyshina O.V."/>
            <person name="Manteca A."/>
            <person name="Ramos J.L."/>
            <person name="Gallego J.R."/>
            <person name="Llorente I."/>
            <person name="Martins Dos Santos V.A."/>
            <person name="Jensen O.N."/>
            <person name="Pelaez A.I."/>
            <person name="Sanchez J."/>
            <person name="Ferrer M."/>
        </authorList>
    </citation>
    <scope>NUCLEOTIDE SEQUENCE</scope>
</reference>
<proteinExistence type="predicted"/>
<keyword evidence="1" id="KW-0472">Membrane</keyword>
<keyword evidence="1" id="KW-0812">Transmembrane</keyword>
<evidence type="ECO:0000313" key="2">
    <source>
        <dbReference type="EMBL" id="EQD27117.1"/>
    </source>
</evidence>
<sequence length="147" mass="15811">MSAARHPVQLVLIHPVLEANTLQPGLAATQALMRISDSLPDVRDGRVRIDYTGSVALSDVQFGALTHGIVVSTLASLALIALWLYLAVRSWRLIVPILLTLLGGFALTLGFAAIGRGHPERDLRGFCGIVRRPCGGFRDPVYDASAR</sequence>
<comment type="caution">
    <text evidence="2">The sequence shown here is derived from an EMBL/GenBank/DDBJ whole genome shotgun (WGS) entry which is preliminary data.</text>
</comment>
<dbReference type="SUPFAM" id="SSF82866">
    <property type="entry name" value="Multidrug efflux transporter AcrB transmembrane domain"/>
    <property type="match status" value="1"/>
</dbReference>